<name>A0ABQ1XBH0_9PROT</name>
<dbReference type="InterPro" id="IPR005467">
    <property type="entry name" value="His_kinase_dom"/>
</dbReference>
<dbReference type="CDD" id="cd00082">
    <property type="entry name" value="HisKA"/>
    <property type="match status" value="1"/>
</dbReference>
<dbReference type="Pfam" id="PF02518">
    <property type="entry name" value="HATPase_c"/>
    <property type="match status" value="1"/>
</dbReference>
<organism evidence="14 15">
    <name type="scientific">Glycocaulis albus</name>
    <dbReference type="NCBI Taxonomy" id="1382801"/>
    <lineage>
        <taxon>Bacteria</taxon>
        <taxon>Pseudomonadati</taxon>
        <taxon>Pseudomonadota</taxon>
        <taxon>Alphaproteobacteria</taxon>
        <taxon>Maricaulales</taxon>
        <taxon>Maricaulaceae</taxon>
        <taxon>Glycocaulis</taxon>
    </lineage>
</organism>
<dbReference type="Proteomes" id="UP000648722">
    <property type="component" value="Unassembled WGS sequence"/>
</dbReference>
<dbReference type="InterPro" id="IPR025919">
    <property type="entry name" value="Stimulus_sens_dom"/>
</dbReference>
<dbReference type="Pfam" id="PF13755">
    <property type="entry name" value="Sensor_TM1"/>
    <property type="match status" value="1"/>
</dbReference>
<evidence type="ECO:0000256" key="7">
    <source>
        <dbReference type="ARBA" id="ARBA00022777"/>
    </source>
</evidence>
<dbReference type="PRINTS" id="PR00344">
    <property type="entry name" value="BCTRLSENSOR"/>
</dbReference>
<evidence type="ECO:0000256" key="2">
    <source>
        <dbReference type="ARBA" id="ARBA00004370"/>
    </source>
</evidence>
<dbReference type="Pfam" id="PF00672">
    <property type="entry name" value="HAMP"/>
    <property type="match status" value="1"/>
</dbReference>
<gene>
    <name evidence="14" type="primary">chvG</name>
    <name evidence="14" type="ORF">GCM10007420_00120</name>
</gene>
<dbReference type="EMBL" id="BMFS01000001">
    <property type="protein sequence ID" value="GGG89105.1"/>
    <property type="molecule type" value="Genomic_DNA"/>
</dbReference>
<evidence type="ECO:0000256" key="11">
    <source>
        <dbReference type="SAM" id="Phobius"/>
    </source>
</evidence>
<keyword evidence="5" id="KW-0808">Transferase</keyword>
<comment type="catalytic activity">
    <reaction evidence="1">
        <text>ATP + protein L-histidine = ADP + protein N-phospho-L-histidine.</text>
        <dbReference type="EC" id="2.7.13.3"/>
    </reaction>
</comment>
<feature type="domain" description="HAMP" evidence="13">
    <location>
        <begin position="261"/>
        <end position="316"/>
    </location>
</feature>
<evidence type="ECO:0000313" key="15">
    <source>
        <dbReference type="Proteomes" id="UP000648722"/>
    </source>
</evidence>
<dbReference type="Gene3D" id="6.10.340.10">
    <property type="match status" value="1"/>
</dbReference>
<dbReference type="InterPro" id="IPR003660">
    <property type="entry name" value="HAMP_dom"/>
</dbReference>
<feature type="domain" description="Histidine kinase" evidence="12">
    <location>
        <begin position="324"/>
        <end position="546"/>
    </location>
</feature>
<evidence type="ECO:0000256" key="3">
    <source>
        <dbReference type="ARBA" id="ARBA00012438"/>
    </source>
</evidence>
<comment type="caution">
    <text evidence="14">The sequence shown here is derived from an EMBL/GenBank/DDBJ whole genome shotgun (WGS) entry which is preliminary data.</text>
</comment>
<dbReference type="Pfam" id="PF13756">
    <property type="entry name" value="Stimulus_sens_1"/>
    <property type="match status" value="1"/>
</dbReference>
<evidence type="ECO:0000256" key="10">
    <source>
        <dbReference type="ARBA" id="ARBA00023136"/>
    </source>
</evidence>
<dbReference type="InterPro" id="IPR050428">
    <property type="entry name" value="TCS_sensor_his_kinase"/>
</dbReference>
<evidence type="ECO:0000256" key="6">
    <source>
        <dbReference type="ARBA" id="ARBA00022692"/>
    </source>
</evidence>
<keyword evidence="4" id="KW-0597">Phosphoprotein</keyword>
<proteinExistence type="predicted"/>
<keyword evidence="6 11" id="KW-0812">Transmembrane</keyword>
<keyword evidence="10 11" id="KW-0472">Membrane</keyword>
<comment type="subcellular location">
    <subcellularLocation>
        <location evidence="2">Membrane</location>
    </subcellularLocation>
</comment>
<dbReference type="SUPFAM" id="SSF55874">
    <property type="entry name" value="ATPase domain of HSP90 chaperone/DNA topoisomerase II/histidine kinase"/>
    <property type="match status" value="1"/>
</dbReference>
<reference evidence="15" key="1">
    <citation type="journal article" date="2019" name="Int. J. Syst. Evol. Microbiol.">
        <title>The Global Catalogue of Microorganisms (GCM) 10K type strain sequencing project: providing services to taxonomists for standard genome sequencing and annotation.</title>
        <authorList>
            <consortium name="The Broad Institute Genomics Platform"/>
            <consortium name="The Broad Institute Genome Sequencing Center for Infectious Disease"/>
            <person name="Wu L."/>
            <person name="Ma J."/>
        </authorList>
    </citation>
    <scope>NUCLEOTIDE SEQUENCE [LARGE SCALE GENOMIC DNA]</scope>
    <source>
        <strain evidence="15">CGMCC 1.12766</strain>
    </source>
</reference>
<dbReference type="PROSITE" id="PS50109">
    <property type="entry name" value="HIS_KIN"/>
    <property type="match status" value="1"/>
</dbReference>
<dbReference type="SMART" id="SM00388">
    <property type="entry name" value="HisKA"/>
    <property type="match status" value="1"/>
</dbReference>
<protein>
    <recommendedName>
        <fullName evidence="3">histidine kinase</fullName>
        <ecNumber evidence="3">2.7.13.3</ecNumber>
    </recommendedName>
</protein>
<evidence type="ECO:0000256" key="8">
    <source>
        <dbReference type="ARBA" id="ARBA00022989"/>
    </source>
</evidence>
<dbReference type="EC" id="2.7.13.3" evidence="3"/>
<evidence type="ECO:0000256" key="4">
    <source>
        <dbReference type="ARBA" id="ARBA00022553"/>
    </source>
</evidence>
<dbReference type="Gene3D" id="3.30.565.10">
    <property type="entry name" value="Histidine kinase-like ATPase, C-terminal domain"/>
    <property type="match status" value="1"/>
</dbReference>
<dbReference type="GO" id="GO:0016301">
    <property type="term" value="F:kinase activity"/>
    <property type="evidence" value="ECO:0007669"/>
    <property type="project" value="UniProtKB-KW"/>
</dbReference>
<dbReference type="InterPro" id="IPR036890">
    <property type="entry name" value="HATPase_C_sf"/>
</dbReference>
<dbReference type="CDD" id="cd06225">
    <property type="entry name" value="HAMP"/>
    <property type="match status" value="1"/>
</dbReference>
<dbReference type="InterPro" id="IPR036097">
    <property type="entry name" value="HisK_dim/P_sf"/>
</dbReference>
<dbReference type="InterPro" id="IPR003594">
    <property type="entry name" value="HATPase_dom"/>
</dbReference>
<feature type="transmembrane region" description="Helical" evidence="11">
    <location>
        <begin position="241"/>
        <end position="261"/>
    </location>
</feature>
<dbReference type="SUPFAM" id="SSF47384">
    <property type="entry name" value="Homodimeric domain of signal transducing histidine kinase"/>
    <property type="match status" value="1"/>
</dbReference>
<evidence type="ECO:0000256" key="9">
    <source>
        <dbReference type="ARBA" id="ARBA00023012"/>
    </source>
</evidence>
<dbReference type="Pfam" id="PF00512">
    <property type="entry name" value="HisKA"/>
    <property type="match status" value="1"/>
</dbReference>
<accession>A0ABQ1XBH0</accession>
<evidence type="ECO:0000256" key="5">
    <source>
        <dbReference type="ARBA" id="ARBA00022679"/>
    </source>
</evidence>
<evidence type="ECO:0000259" key="13">
    <source>
        <dbReference type="PROSITE" id="PS50885"/>
    </source>
</evidence>
<dbReference type="Gene3D" id="1.10.287.130">
    <property type="match status" value="1"/>
</dbReference>
<evidence type="ECO:0000259" key="12">
    <source>
        <dbReference type="PROSITE" id="PS50109"/>
    </source>
</evidence>
<evidence type="ECO:0000256" key="1">
    <source>
        <dbReference type="ARBA" id="ARBA00000085"/>
    </source>
</evidence>
<keyword evidence="15" id="KW-1185">Reference proteome</keyword>
<dbReference type="InterPro" id="IPR003661">
    <property type="entry name" value="HisK_dim/P_dom"/>
</dbReference>
<dbReference type="PANTHER" id="PTHR45436:SF5">
    <property type="entry name" value="SENSOR HISTIDINE KINASE TRCS"/>
    <property type="match status" value="1"/>
</dbReference>
<dbReference type="PANTHER" id="PTHR45436">
    <property type="entry name" value="SENSOR HISTIDINE KINASE YKOH"/>
    <property type="match status" value="1"/>
</dbReference>
<dbReference type="RefSeq" id="WP_188450511.1">
    <property type="nucleotide sequence ID" value="NZ_BMFS01000001.1"/>
</dbReference>
<sequence>MASDTATRKREPRRLWRRLAALPSTLRQALFSRLAASILVANLFALGLLALGTLALIENRTGLIDAKVDSLTQQADIIRNVITETAVEGSPEPVLNARIAAEVLARLYVPEGTRAMIHGPEGRLAADSYLSAGRVSVELLPPPGQRDVEGFFTGLWRAMRDFVGGFFLSSEERQTRERSLGEEIALAQTTGEAVAGVRRGRYGERVVSVTLAIAPVQTIVGSVTYESYDYDALIAADRVAILPYLGFAALIIVAFGALLALRIAGPVKRLSDAARSVQLAGGRRVPLPDFSRRGDEIGDLEQAFRAMTDALYDRLDAIESFAADVAHEIKNPLTSIRSAAEVLVRARDDAARERLVGVIQKDVQRLDRLITDISNASRLDAELARDQVTPVDLVRLIRDIVRVYIDGERALPGQLELQTSLTEAFIAAREEPLGRVFTNLIDNALTFSPPEGKVRMAIQRKHANAREGFILTVEDDGPGIPSEALETIFNRFYTQRPAGAAFGTHSGLGLAIARQIISAHGGTIHAENRASPAHGARFVIELPGVS</sequence>
<dbReference type="InterPro" id="IPR025908">
    <property type="entry name" value="Sensor_TM1"/>
</dbReference>
<keyword evidence="7 14" id="KW-0418">Kinase</keyword>
<feature type="transmembrane region" description="Helical" evidence="11">
    <location>
        <begin position="34"/>
        <end position="57"/>
    </location>
</feature>
<dbReference type="PROSITE" id="PS50885">
    <property type="entry name" value="HAMP"/>
    <property type="match status" value="1"/>
</dbReference>
<dbReference type="SMART" id="SM00387">
    <property type="entry name" value="HATPase_c"/>
    <property type="match status" value="1"/>
</dbReference>
<dbReference type="SMART" id="SM00304">
    <property type="entry name" value="HAMP"/>
    <property type="match status" value="1"/>
</dbReference>
<evidence type="ECO:0000313" key="14">
    <source>
        <dbReference type="EMBL" id="GGG89105.1"/>
    </source>
</evidence>
<dbReference type="InterPro" id="IPR004358">
    <property type="entry name" value="Sig_transdc_His_kin-like_C"/>
</dbReference>
<keyword evidence="8 11" id="KW-1133">Transmembrane helix</keyword>
<keyword evidence="9" id="KW-0902">Two-component regulatory system</keyword>